<name>A0A5C4KXF4_PSEJE</name>
<proteinExistence type="predicted"/>
<keyword evidence="2" id="KW-1185">Reference proteome</keyword>
<dbReference type="AlphaFoldDB" id="A0A5C4KXF4"/>
<comment type="caution">
    <text evidence="1">The sequence shown here is derived from an EMBL/GenBank/DDBJ whole genome shotgun (WGS) entry which is preliminary data.</text>
</comment>
<sequence length="95" mass="10772">MPMDKPLRQYSNMSHPATDQPVLFIDANAPLRDLHACVGERLNAVHKYLDLMTSIHLPDHAEHDINTVTTIARILIQDVSDMFRVIEHRGFDIAG</sequence>
<reference evidence="1" key="1">
    <citation type="submission" date="2019-06" db="EMBL/GenBank/DDBJ databases">
        <title>Pseudomonas-derived Butenolides : (Bio)synthesis of Styrolides.</title>
        <authorList>
            <person name="Klapper M."/>
            <person name="Chowdhury S."/>
            <person name="Stallforth P."/>
        </authorList>
    </citation>
    <scope>NUCLEOTIDE SEQUENCE [LARGE SCALE GENOMIC DNA]</scope>
    <source>
        <strain evidence="1">EC-S101</strain>
    </source>
</reference>
<gene>
    <name evidence="1" type="ORF">FHG55_13765</name>
</gene>
<dbReference type="RefSeq" id="WP_134786727.1">
    <property type="nucleotide sequence ID" value="NZ_VDDB01000012.1"/>
</dbReference>
<accession>A0A5C4KXF4</accession>
<dbReference type="EMBL" id="VDDB01000012">
    <property type="protein sequence ID" value="TNB95034.1"/>
    <property type="molecule type" value="Genomic_DNA"/>
</dbReference>
<protein>
    <submittedName>
        <fullName evidence="1">Fructose-bisphosphate aldolase</fullName>
    </submittedName>
</protein>
<dbReference type="Proteomes" id="UP000306272">
    <property type="component" value="Unassembled WGS sequence"/>
</dbReference>
<evidence type="ECO:0000313" key="2">
    <source>
        <dbReference type="Proteomes" id="UP000306272"/>
    </source>
</evidence>
<evidence type="ECO:0000313" key="1">
    <source>
        <dbReference type="EMBL" id="TNB95034.1"/>
    </source>
</evidence>
<organism evidence="1 2">
    <name type="scientific">Pseudomonas jessenii</name>
    <dbReference type="NCBI Taxonomy" id="77298"/>
    <lineage>
        <taxon>Bacteria</taxon>
        <taxon>Pseudomonadati</taxon>
        <taxon>Pseudomonadota</taxon>
        <taxon>Gammaproteobacteria</taxon>
        <taxon>Pseudomonadales</taxon>
        <taxon>Pseudomonadaceae</taxon>
        <taxon>Pseudomonas</taxon>
    </lineage>
</organism>